<dbReference type="Pfam" id="PF01435">
    <property type="entry name" value="Peptidase_M48"/>
    <property type="match status" value="1"/>
</dbReference>
<keyword evidence="7" id="KW-0732">Signal</keyword>
<protein>
    <submittedName>
        <fullName evidence="9">Zn-dependent protease</fullName>
    </submittedName>
</protein>
<evidence type="ECO:0000256" key="4">
    <source>
        <dbReference type="ARBA" id="ARBA00022801"/>
    </source>
</evidence>
<comment type="caution">
    <text evidence="9">The sequence shown here is derived from an EMBL/GenBank/DDBJ whole genome shotgun (WGS) entry which is preliminary data.</text>
</comment>
<sequence length="495" mass="55145">MQRPFKLRFSHLLFLLIPLFALPSCATNPVTGKKQFSIISEQKEIQMGQQYDPQVVAEMGIYDDPKLQAFLVEKGNEMAAQSERPNLPWTFRLVDNSVVNAFAVPGGFVYFTRGIMAHFNNEAQFAGVLGHEIGHVTARHTVQQQSRQTLGQIALIGGMIASPEIAAQGESLMQGMQMLFLKYGRDAESQSDQLGVRYSTAVGYDATEMAGFFGTLDRLSGGAENRAPSFSSTHPDPLDRERKVLEMAAERKAAQPGKNFEVGRESYLRRIDGMLYGEDPNAGYEENGAFYHPQLKFQFNIPRQWQLLNAPSQVQMVAPDQKAVMQMKLAQGTDPRAAAQEFIQGNNISVAQQSGNNINGLPAYTVIGTAQQQAQQGQRQQSPPIAVEASFISYGGNIYMIVGMAAEADFRRYQRDIEYTIQSFAQLTDQSKLNRQPERIKIVTNDRTQTIQQALIGQRIPQDRLQELSILNGMELNETMQKGMLYKSLSGGNIR</sequence>
<evidence type="ECO:0000256" key="5">
    <source>
        <dbReference type="ARBA" id="ARBA00022833"/>
    </source>
</evidence>
<dbReference type="InterPro" id="IPR051156">
    <property type="entry name" value="Mito/Outer_Membr_Metalloprot"/>
</dbReference>
<gene>
    <name evidence="9" type="ORF">GGR27_003405</name>
</gene>
<dbReference type="GO" id="GO:0008233">
    <property type="term" value="F:peptidase activity"/>
    <property type="evidence" value="ECO:0007669"/>
    <property type="project" value="UniProtKB-KW"/>
</dbReference>
<evidence type="ECO:0000256" key="3">
    <source>
        <dbReference type="ARBA" id="ARBA00022723"/>
    </source>
</evidence>
<keyword evidence="10" id="KW-1185">Reference proteome</keyword>
<reference evidence="9 10" key="1">
    <citation type="submission" date="2020-03" db="EMBL/GenBank/DDBJ databases">
        <title>Genomic Encyclopedia of Type Strains, Phase IV (KMG-IV): sequencing the most valuable type-strain genomes for metagenomic binning, comparative biology and taxonomic classification.</title>
        <authorList>
            <person name="Goeker M."/>
        </authorList>
    </citation>
    <scope>NUCLEOTIDE SEQUENCE [LARGE SCALE GENOMIC DNA]</scope>
    <source>
        <strain evidence="9 10">DSM 105096</strain>
    </source>
</reference>
<evidence type="ECO:0000256" key="6">
    <source>
        <dbReference type="ARBA" id="ARBA00023049"/>
    </source>
</evidence>
<dbReference type="PANTHER" id="PTHR22726:SF24">
    <property type="entry name" value="M48 FAMILY METALLOPEPTIDASE"/>
    <property type="match status" value="1"/>
</dbReference>
<feature type="chain" id="PRO_5047425697" evidence="7">
    <location>
        <begin position="27"/>
        <end position="495"/>
    </location>
</feature>
<dbReference type="PANTHER" id="PTHR22726">
    <property type="entry name" value="METALLOENDOPEPTIDASE OMA1"/>
    <property type="match status" value="1"/>
</dbReference>
<accession>A0ABX0XF74</accession>
<dbReference type="CDD" id="cd07333">
    <property type="entry name" value="M48C_bepA_like"/>
    <property type="match status" value="1"/>
</dbReference>
<keyword evidence="6" id="KW-0482">Metalloprotease</keyword>
<keyword evidence="2 9" id="KW-0645">Protease</keyword>
<feature type="domain" description="Peptidase M48" evidence="8">
    <location>
        <begin position="67"/>
        <end position="246"/>
    </location>
</feature>
<dbReference type="EMBL" id="JAATJH010000007">
    <property type="protein sequence ID" value="NJC27886.1"/>
    <property type="molecule type" value="Genomic_DNA"/>
</dbReference>
<dbReference type="Gene3D" id="3.30.2010.10">
    <property type="entry name" value="Metalloproteases ('zincins'), catalytic domain"/>
    <property type="match status" value="1"/>
</dbReference>
<keyword evidence="3" id="KW-0479">Metal-binding</keyword>
<evidence type="ECO:0000256" key="1">
    <source>
        <dbReference type="ARBA" id="ARBA00001947"/>
    </source>
</evidence>
<evidence type="ECO:0000313" key="10">
    <source>
        <dbReference type="Proteomes" id="UP000770785"/>
    </source>
</evidence>
<name>A0ABX0XF74_9BACT</name>
<dbReference type="InterPro" id="IPR001915">
    <property type="entry name" value="Peptidase_M48"/>
</dbReference>
<feature type="signal peptide" evidence="7">
    <location>
        <begin position="1"/>
        <end position="26"/>
    </location>
</feature>
<dbReference type="RefSeq" id="WP_245184722.1">
    <property type="nucleotide sequence ID" value="NZ_JAATJH010000007.1"/>
</dbReference>
<comment type="cofactor">
    <cofactor evidence="1">
        <name>Zn(2+)</name>
        <dbReference type="ChEBI" id="CHEBI:29105"/>
    </cofactor>
</comment>
<evidence type="ECO:0000256" key="7">
    <source>
        <dbReference type="SAM" id="SignalP"/>
    </source>
</evidence>
<evidence type="ECO:0000313" key="9">
    <source>
        <dbReference type="EMBL" id="NJC27886.1"/>
    </source>
</evidence>
<evidence type="ECO:0000256" key="2">
    <source>
        <dbReference type="ARBA" id="ARBA00022670"/>
    </source>
</evidence>
<dbReference type="Proteomes" id="UP000770785">
    <property type="component" value="Unassembled WGS sequence"/>
</dbReference>
<dbReference type="GO" id="GO:0006508">
    <property type="term" value="P:proteolysis"/>
    <property type="evidence" value="ECO:0007669"/>
    <property type="project" value="UniProtKB-KW"/>
</dbReference>
<organism evidence="9 10">
    <name type="scientific">Neolewinella antarctica</name>
    <dbReference type="NCBI Taxonomy" id="442734"/>
    <lineage>
        <taxon>Bacteria</taxon>
        <taxon>Pseudomonadati</taxon>
        <taxon>Bacteroidota</taxon>
        <taxon>Saprospiria</taxon>
        <taxon>Saprospirales</taxon>
        <taxon>Lewinellaceae</taxon>
        <taxon>Neolewinella</taxon>
    </lineage>
</organism>
<evidence type="ECO:0000259" key="8">
    <source>
        <dbReference type="Pfam" id="PF01435"/>
    </source>
</evidence>
<proteinExistence type="predicted"/>
<keyword evidence="5" id="KW-0862">Zinc</keyword>
<keyword evidence="4" id="KW-0378">Hydrolase</keyword>